<comment type="cofactor">
    <cofactor evidence="6">
        <name>Fe(2+)</name>
        <dbReference type="ChEBI" id="CHEBI:29033"/>
    </cofactor>
    <text evidence="6">Binds 1 Fe(2+) ion per subunit.</text>
</comment>
<dbReference type="Gene3D" id="2.60.120.590">
    <property type="entry name" value="Alpha-ketoglutarate-dependent dioxygenase AlkB-like"/>
    <property type="match status" value="1"/>
</dbReference>
<reference evidence="8 9" key="1">
    <citation type="submission" date="2019-09" db="EMBL/GenBank/DDBJ databases">
        <authorList>
            <person name="Kevbrin V."/>
            <person name="Grouzdev D.S."/>
        </authorList>
    </citation>
    <scope>NUCLEOTIDE SEQUENCE [LARGE SCALE GENOMIC DNA]</scope>
    <source>
        <strain evidence="8 9">G-192</strain>
    </source>
</reference>
<evidence type="ECO:0000256" key="5">
    <source>
        <dbReference type="PIRSR" id="PIRSR604574-1"/>
    </source>
</evidence>
<feature type="binding site" evidence="5">
    <location>
        <position position="72"/>
    </location>
    <ligand>
        <name>substrate</name>
    </ligand>
</feature>
<evidence type="ECO:0000259" key="7">
    <source>
        <dbReference type="PROSITE" id="PS51471"/>
    </source>
</evidence>
<feature type="binding site" evidence="6">
    <location>
        <position position="186"/>
    </location>
    <ligand>
        <name>Fe cation</name>
        <dbReference type="ChEBI" id="CHEBI:24875"/>
        <note>catalytic</note>
    </ligand>
</feature>
<dbReference type="GO" id="GO:0035513">
    <property type="term" value="P:oxidative RNA demethylation"/>
    <property type="evidence" value="ECO:0007669"/>
    <property type="project" value="TreeGrafter"/>
</dbReference>
<proteinExistence type="predicted"/>
<feature type="binding site" evidence="5">
    <location>
        <begin position="79"/>
        <end position="81"/>
    </location>
    <ligand>
        <name>substrate</name>
    </ligand>
</feature>
<dbReference type="InterPro" id="IPR037151">
    <property type="entry name" value="AlkB-like_sf"/>
</dbReference>
<dbReference type="GO" id="GO:0035515">
    <property type="term" value="F:oxidative RNA demethylase activity"/>
    <property type="evidence" value="ECO:0007669"/>
    <property type="project" value="TreeGrafter"/>
</dbReference>
<evidence type="ECO:0000313" key="8">
    <source>
        <dbReference type="EMBL" id="KAA5803795.1"/>
    </source>
</evidence>
<comment type="caution">
    <text evidence="8">The sequence shown here is derived from an EMBL/GenBank/DDBJ whole genome shotgun (WGS) entry which is preliminary data.</text>
</comment>
<dbReference type="InterPro" id="IPR005123">
    <property type="entry name" value="Oxoglu/Fe-dep_dioxygenase_dom"/>
</dbReference>
<dbReference type="Proteomes" id="UP000325122">
    <property type="component" value="Unassembled WGS sequence"/>
</dbReference>
<feature type="domain" description="Fe2OG dioxygenase" evidence="7">
    <location>
        <begin position="112"/>
        <end position="216"/>
    </location>
</feature>
<name>A0A5M6ZID3_9PROT</name>
<dbReference type="AlphaFoldDB" id="A0A5M6ZID3"/>
<keyword evidence="4 6" id="KW-0408">Iron</keyword>
<keyword evidence="3" id="KW-0560">Oxidoreductase</keyword>
<dbReference type="GO" id="GO:0035516">
    <property type="term" value="F:broad specificity oxidative DNA demethylase activity"/>
    <property type="evidence" value="ECO:0007669"/>
    <property type="project" value="TreeGrafter"/>
</dbReference>
<feature type="binding site" evidence="6">
    <location>
        <position position="130"/>
    </location>
    <ligand>
        <name>Fe cation</name>
        <dbReference type="ChEBI" id="CHEBI:24875"/>
        <note>catalytic</note>
    </ligand>
</feature>
<feature type="binding site" evidence="5">
    <location>
        <position position="160"/>
    </location>
    <ligand>
        <name>substrate</name>
    </ligand>
</feature>
<keyword evidence="1 6" id="KW-0479">Metal-binding</keyword>
<feature type="binding site" evidence="6">
    <location>
        <position position="132"/>
    </location>
    <ligand>
        <name>Fe cation</name>
        <dbReference type="ChEBI" id="CHEBI:24875"/>
        <note>catalytic</note>
    </ligand>
</feature>
<keyword evidence="9" id="KW-1185">Reference proteome</keyword>
<organism evidence="8 9">
    <name type="scientific">Alkalicaulis satelles</name>
    <dbReference type="NCBI Taxonomy" id="2609175"/>
    <lineage>
        <taxon>Bacteria</taxon>
        <taxon>Pseudomonadati</taxon>
        <taxon>Pseudomonadota</taxon>
        <taxon>Alphaproteobacteria</taxon>
        <taxon>Maricaulales</taxon>
        <taxon>Maricaulaceae</taxon>
        <taxon>Alkalicaulis</taxon>
    </lineage>
</organism>
<evidence type="ECO:0000256" key="2">
    <source>
        <dbReference type="ARBA" id="ARBA00022964"/>
    </source>
</evidence>
<dbReference type="InterPro" id="IPR027450">
    <property type="entry name" value="AlkB-like"/>
</dbReference>
<feature type="binding site" evidence="5">
    <location>
        <begin position="119"/>
        <end position="121"/>
    </location>
    <ligand>
        <name>2-oxoglutarate</name>
        <dbReference type="ChEBI" id="CHEBI:16810"/>
    </ligand>
</feature>
<dbReference type="Pfam" id="PF13532">
    <property type="entry name" value="2OG-FeII_Oxy_2"/>
    <property type="match status" value="1"/>
</dbReference>
<dbReference type="SUPFAM" id="SSF51197">
    <property type="entry name" value="Clavaminate synthase-like"/>
    <property type="match status" value="1"/>
</dbReference>
<feature type="binding site" evidence="5">
    <location>
        <position position="134"/>
    </location>
    <ligand>
        <name>substrate</name>
    </ligand>
</feature>
<evidence type="ECO:0000256" key="1">
    <source>
        <dbReference type="ARBA" id="ARBA00022723"/>
    </source>
</evidence>
<dbReference type="PANTHER" id="PTHR16557">
    <property type="entry name" value="ALKYLATED DNA REPAIR PROTEIN ALKB-RELATED"/>
    <property type="match status" value="1"/>
</dbReference>
<evidence type="ECO:0000256" key="4">
    <source>
        <dbReference type="ARBA" id="ARBA00023004"/>
    </source>
</evidence>
<dbReference type="GO" id="GO:0005737">
    <property type="term" value="C:cytoplasm"/>
    <property type="evidence" value="ECO:0007669"/>
    <property type="project" value="TreeGrafter"/>
</dbReference>
<keyword evidence="2 8" id="KW-0223">Dioxygenase</keyword>
<evidence type="ECO:0000313" key="9">
    <source>
        <dbReference type="Proteomes" id="UP000325122"/>
    </source>
</evidence>
<sequence>MAAEAGAQTDRPRFQTPDGFRLLPGFLGPDEQRKLADDVIAAIAHAPLYRPSMPRTGASLSVEMTNLGPLGWISDRGGYRYEPAHPVTGRPWPPMPDALLALWAAVSDWPDPPQACLVNVYGADSRLGLHVDADEDARDAPVVSVSLGDRARFRIGGLRRTDPTRSLVLSSGDVVVLGGAARRCHHGVDRIYPASSALLPEAWRPGRINLTLRRVR</sequence>
<feature type="binding site" evidence="5">
    <location>
        <begin position="207"/>
        <end position="213"/>
    </location>
    <ligand>
        <name>2-oxoglutarate</name>
        <dbReference type="ChEBI" id="CHEBI:16810"/>
    </ligand>
</feature>
<gene>
    <name evidence="8" type="ORF">F1654_08325</name>
</gene>
<dbReference type="InterPro" id="IPR004574">
    <property type="entry name" value="Alkb"/>
</dbReference>
<accession>A0A5M6ZID3</accession>
<dbReference type="EMBL" id="VWOJ01000002">
    <property type="protein sequence ID" value="KAA5803795.1"/>
    <property type="molecule type" value="Genomic_DNA"/>
</dbReference>
<evidence type="ECO:0000256" key="3">
    <source>
        <dbReference type="ARBA" id="ARBA00023002"/>
    </source>
</evidence>
<evidence type="ECO:0000256" key="6">
    <source>
        <dbReference type="PIRSR" id="PIRSR604574-2"/>
    </source>
</evidence>
<dbReference type="PANTHER" id="PTHR16557:SF2">
    <property type="entry name" value="NUCLEIC ACID DIOXYGENASE ALKBH1"/>
    <property type="match status" value="1"/>
</dbReference>
<dbReference type="RefSeq" id="WP_150023063.1">
    <property type="nucleotide sequence ID" value="NZ_VWOJ01000002.1"/>
</dbReference>
<protein>
    <submittedName>
        <fullName evidence="8">Alpha-ketoglutarate-dependent dioxygenase AlkB</fullName>
    </submittedName>
</protein>
<dbReference type="GO" id="GO:0008198">
    <property type="term" value="F:ferrous iron binding"/>
    <property type="evidence" value="ECO:0007669"/>
    <property type="project" value="TreeGrafter"/>
</dbReference>
<dbReference type="PROSITE" id="PS51471">
    <property type="entry name" value="FE2OG_OXY"/>
    <property type="match status" value="1"/>
</dbReference>